<dbReference type="InterPro" id="IPR010065">
    <property type="entry name" value="AA_ABC_transptr_permease_3TM"/>
</dbReference>
<evidence type="ECO:0000259" key="9">
    <source>
        <dbReference type="PROSITE" id="PS50928"/>
    </source>
</evidence>
<evidence type="ECO:0000256" key="5">
    <source>
        <dbReference type="ARBA" id="ARBA00022970"/>
    </source>
</evidence>
<dbReference type="NCBIfam" id="TIGR01726">
    <property type="entry name" value="HEQRo_perm_3TM"/>
    <property type="match status" value="1"/>
</dbReference>
<evidence type="ECO:0000256" key="4">
    <source>
        <dbReference type="ARBA" id="ARBA00022692"/>
    </source>
</evidence>
<feature type="transmembrane region" description="Helical" evidence="8">
    <location>
        <begin position="164"/>
        <end position="184"/>
    </location>
</feature>
<feature type="transmembrane region" description="Helical" evidence="8">
    <location>
        <begin position="233"/>
        <end position="254"/>
    </location>
</feature>
<dbReference type="GO" id="GO:0022857">
    <property type="term" value="F:transmembrane transporter activity"/>
    <property type="evidence" value="ECO:0007669"/>
    <property type="project" value="InterPro"/>
</dbReference>
<evidence type="ECO:0000256" key="3">
    <source>
        <dbReference type="ARBA" id="ARBA00022475"/>
    </source>
</evidence>
<comment type="subcellular location">
    <subcellularLocation>
        <location evidence="1 8">Cell membrane</location>
        <topology evidence="1 8">Multi-pass membrane protein</topology>
    </subcellularLocation>
</comment>
<reference evidence="10 11" key="1">
    <citation type="submission" date="2016-10" db="EMBL/GenBank/DDBJ databases">
        <authorList>
            <person name="de Groot N.N."/>
        </authorList>
    </citation>
    <scope>NUCLEOTIDE SEQUENCE [LARGE SCALE GENOMIC DNA]</scope>
    <source>
        <strain evidence="10 11">DSM 20117</strain>
    </source>
</reference>
<evidence type="ECO:0000256" key="1">
    <source>
        <dbReference type="ARBA" id="ARBA00004651"/>
    </source>
</evidence>
<dbReference type="Proteomes" id="UP000181917">
    <property type="component" value="Unassembled WGS sequence"/>
</dbReference>
<keyword evidence="2 8" id="KW-0813">Transport</keyword>
<feature type="transmembrane region" description="Helical" evidence="8">
    <location>
        <begin position="266"/>
        <end position="286"/>
    </location>
</feature>
<proteinExistence type="inferred from homology"/>
<dbReference type="AlphaFoldDB" id="A0A1H0ZMY3"/>
<evidence type="ECO:0000256" key="8">
    <source>
        <dbReference type="RuleBase" id="RU363032"/>
    </source>
</evidence>
<keyword evidence="5" id="KW-0029">Amino-acid transport</keyword>
<evidence type="ECO:0000256" key="7">
    <source>
        <dbReference type="ARBA" id="ARBA00023136"/>
    </source>
</evidence>
<keyword evidence="6 8" id="KW-1133">Transmembrane helix</keyword>
<dbReference type="InterPro" id="IPR043429">
    <property type="entry name" value="ArtM/GltK/GlnP/TcyL/YhdX-like"/>
</dbReference>
<keyword evidence="11" id="KW-1185">Reference proteome</keyword>
<protein>
    <submittedName>
        <fullName evidence="10">Amino acid ABC transporter membrane protein, PAAT family</fullName>
    </submittedName>
</protein>
<feature type="domain" description="ABC transmembrane type-1" evidence="9">
    <location>
        <begin position="80"/>
        <end position="287"/>
    </location>
</feature>
<dbReference type="STRING" id="37928.SAMN04489742_0458"/>
<dbReference type="PANTHER" id="PTHR30614">
    <property type="entry name" value="MEMBRANE COMPONENT OF AMINO ACID ABC TRANSPORTER"/>
    <property type="match status" value="1"/>
</dbReference>
<accession>A0A1H0ZMY3</accession>
<feature type="transmembrane region" description="Helical" evidence="8">
    <location>
        <begin position="39"/>
        <end position="57"/>
    </location>
</feature>
<dbReference type="InterPro" id="IPR000515">
    <property type="entry name" value="MetI-like"/>
</dbReference>
<dbReference type="OrthoDB" id="92598at2"/>
<keyword evidence="4 8" id="KW-0812">Transmembrane</keyword>
<dbReference type="PANTHER" id="PTHR30614:SF0">
    <property type="entry name" value="L-CYSTINE TRANSPORT SYSTEM PERMEASE PROTEIN TCYL"/>
    <property type="match status" value="1"/>
</dbReference>
<dbReference type="SUPFAM" id="SSF161098">
    <property type="entry name" value="MetI-like"/>
    <property type="match status" value="1"/>
</dbReference>
<dbReference type="GO" id="GO:0043190">
    <property type="term" value="C:ATP-binding cassette (ABC) transporter complex"/>
    <property type="evidence" value="ECO:0007669"/>
    <property type="project" value="InterPro"/>
</dbReference>
<dbReference type="Pfam" id="PF00528">
    <property type="entry name" value="BPD_transp_1"/>
    <property type="match status" value="1"/>
</dbReference>
<evidence type="ECO:0000256" key="2">
    <source>
        <dbReference type="ARBA" id="ARBA00022448"/>
    </source>
</evidence>
<evidence type="ECO:0000313" key="10">
    <source>
        <dbReference type="EMBL" id="SDQ28707.1"/>
    </source>
</evidence>
<dbReference type="PROSITE" id="PS50928">
    <property type="entry name" value="ABC_TM1"/>
    <property type="match status" value="1"/>
</dbReference>
<dbReference type="FunFam" id="1.10.3720.10:FF:000006">
    <property type="entry name" value="Glutamate/aspartate ABC transporter, permease protein GltK"/>
    <property type="match status" value="1"/>
</dbReference>
<keyword evidence="7 8" id="KW-0472">Membrane</keyword>
<dbReference type="Gene3D" id="1.10.3720.10">
    <property type="entry name" value="MetI-like"/>
    <property type="match status" value="1"/>
</dbReference>
<sequence>MTMERTSKPVPTSGPSSADIDFLALAGRPVLRRKRPGQVVAIIAVAFCILIAGITLVTNPGFGWDVVARYFFDTRILGGLLTTLQLTFIAMVIGFVVGLIVAVMRMSDNWLLAGVAGAYVWFFRGTPLLVQLLFWGFAAALFPKIGIGIPFIGPNFVEWNTNDVISLMTAAILGLGLNEGAYMAEIVRAGLLSVPHGQTEASRAMGFSKMSTLWHVVIPQAMKVIIPPVGNNVISMLKTTSLVIVIGVGDLLYNTQQIYAQNLRQIPLLIVASIWYIVLTTILTYFQGKLEKRYSKGNFLIAGKAAR</sequence>
<name>A0A1H0ZMY3_9MICC</name>
<keyword evidence="3" id="KW-1003">Cell membrane</keyword>
<dbReference type="CDD" id="cd06261">
    <property type="entry name" value="TM_PBP2"/>
    <property type="match status" value="1"/>
</dbReference>
<comment type="similarity">
    <text evidence="8">Belongs to the binding-protein-dependent transport system permease family.</text>
</comment>
<dbReference type="InterPro" id="IPR035906">
    <property type="entry name" value="MetI-like_sf"/>
</dbReference>
<feature type="transmembrane region" description="Helical" evidence="8">
    <location>
        <begin position="77"/>
        <end position="103"/>
    </location>
</feature>
<evidence type="ECO:0000313" key="11">
    <source>
        <dbReference type="Proteomes" id="UP000181917"/>
    </source>
</evidence>
<dbReference type="GO" id="GO:0006865">
    <property type="term" value="P:amino acid transport"/>
    <property type="evidence" value="ECO:0007669"/>
    <property type="project" value="UniProtKB-KW"/>
</dbReference>
<evidence type="ECO:0000256" key="6">
    <source>
        <dbReference type="ARBA" id="ARBA00022989"/>
    </source>
</evidence>
<gene>
    <name evidence="10" type="ORF">SAMN04489742_0458</name>
</gene>
<feature type="transmembrane region" description="Helical" evidence="8">
    <location>
        <begin position="132"/>
        <end position="152"/>
    </location>
</feature>
<feature type="transmembrane region" description="Helical" evidence="8">
    <location>
        <begin position="110"/>
        <end position="126"/>
    </location>
</feature>
<organism evidence="10 11">
    <name type="scientific">Crystallibacter crystallopoietes</name>
    <dbReference type="NCBI Taxonomy" id="37928"/>
    <lineage>
        <taxon>Bacteria</taxon>
        <taxon>Bacillati</taxon>
        <taxon>Actinomycetota</taxon>
        <taxon>Actinomycetes</taxon>
        <taxon>Micrococcales</taxon>
        <taxon>Micrococcaceae</taxon>
        <taxon>Crystallibacter</taxon>
    </lineage>
</organism>
<dbReference type="EMBL" id="FNKH01000002">
    <property type="protein sequence ID" value="SDQ28707.1"/>
    <property type="molecule type" value="Genomic_DNA"/>
</dbReference>